<dbReference type="EMBL" id="CACVKT020007487">
    <property type="protein sequence ID" value="CAC5407989.1"/>
    <property type="molecule type" value="Genomic_DNA"/>
</dbReference>
<accession>A0A6J8DIM0</accession>
<proteinExistence type="predicted"/>
<evidence type="ECO:0000313" key="2">
    <source>
        <dbReference type="Proteomes" id="UP000507470"/>
    </source>
</evidence>
<keyword evidence="2" id="KW-1185">Reference proteome</keyword>
<protein>
    <submittedName>
        <fullName evidence="1">Uncharacterized protein</fullName>
    </submittedName>
</protein>
<reference evidence="1 2" key="1">
    <citation type="submission" date="2020-06" db="EMBL/GenBank/DDBJ databases">
        <authorList>
            <person name="Li R."/>
            <person name="Bekaert M."/>
        </authorList>
    </citation>
    <scope>NUCLEOTIDE SEQUENCE [LARGE SCALE GENOMIC DNA]</scope>
    <source>
        <strain evidence="2">wild</strain>
    </source>
</reference>
<gene>
    <name evidence="1" type="ORF">MCOR_41419</name>
</gene>
<sequence>MQRPNIITLLIKSIFIHSEVSDDQENISVDNEYEEIESVSYHDVNLHNDRIETSNQPITEEEIVLENIPISTCTSSSESNLTLSHLFVNKNIFNTNENHKMSANHETISNHPNGLGNFDIGVDNTIVSDNYGSDTLHIHQYENMTSLRVPNVYEDLNDTTADTHKYESLHTEEMNTTFTE</sequence>
<name>A0A6J8DIM0_MYTCO</name>
<dbReference type="OrthoDB" id="10483309at2759"/>
<dbReference type="AlphaFoldDB" id="A0A6J8DIM0"/>
<evidence type="ECO:0000313" key="1">
    <source>
        <dbReference type="EMBL" id="CAC5407989.1"/>
    </source>
</evidence>
<dbReference type="Proteomes" id="UP000507470">
    <property type="component" value="Unassembled WGS sequence"/>
</dbReference>
<organism evidence="1 2">
    <name type="scientific">Mytilus coruscus</name>
    <name type="common">Sea mussel</name>
    <dbReference type="NCBI Taxonomy" id="42192"/>
    <lineage>
        <taxon>Eukaryota</taxon>
        <taxon>Metazoa</taxon>
        <taxon>Spiralia</taxon>
        <taxon>Lophotrochozoa</taxon>
        <taxon>Mollusca</taxon>
        <taxon>Bivalvia</taxon>
        <taxon>Autobranchia</taxon>
        <taxon>Pteriomorphia</taxon>
        <taxon>Mytilida</taxon>
        <taxon>Mytiloidea</taxon>
        <taxon>Mytilidae</taxon>
        <taxon>Mytilinae</taxon>
        <taxon>Mytilus</taxon>
    </lineage>
</organism>